<comment type="caution">
    <text evidence="2">The sequence shown here is derived from an EMBL/GenBank/DDBJ whole genome shotgun (WGS) entry which is preliminary data.</text>
</comment>
<name>A0AAW9RPY8_9HYPH</name>
<dbReference type="Pfam" id="PF01636">
    <property type="entry name" value="APH"/>
    <property type="match status" value="1"/>
</dbReference>
<organism evidence="2 3">
    <name type="scientific">Microbaculum marinum</name>
    <dbReference type="NCBI Taxonomy" id="1764581"/>
    <lineage>
        <taxon>Bacteria</taxon>
        <taxon>Pseudomonadati</taxon>
        <taxon>Pseudomonadota</taxon>
        <taxon>Alphaproteobacteria</taxon>
        <taxon>Hyphomicrobiales</taxon>
        <taxon>Tepidamorphaceae</taxon>
        <taxon>Microbaculum</taxon>
    </lineage>
</organism>
<dbReference type="InterPro" id="IPR011009">
    <property type="entry name" value="Kinase-like_dom_sf"/>
</dbReference>
<dbReference type="InterPro" id="IPR002575">
    <property type="entry name" value="Aminoglycoside_PTrfase"/>
</dbReference>
<dbReference type="AlphaFoldDB" id="A0AAW9RPY8"/>
<gene>
    <name evidence="2" type="ORF">V3328_12960</name>
</gene>
<dbReference type="Gene3D" id="3.90.1200.10">
    <property type="match status" value="1"/>
</dbReference>
<feature type="domain" description="Aminoglycoside phosphotransferase" evidence="1">
    <location>
        <begin position="232"/>
        <end position="440"/>
    </location>
</feature>
<proteinExistence type="predicted"/>
<reference evidence="2 3" key="1">
    <citation type="submission" date="2024-02" db="EMBL/GenBank/DDBJ databases">
        <title>Genome analysis and characterization of Microbaculum marinisediminis sp. nov., isolated from marine sediment.</title>
        <authorList>
            <person name="Du Z.-J."/>
            <person name="Ye Y.-Q."/>
            <person name="Zhang Z.-R."/>
            <person name="Yuan S.-M."/>
            <person name="Zhang X.-Y."/>
        </authorList>
    </citation>
    <scope>NUCLEOTIDE SEQUENCE [LARGE SCALE GENOMIC DNA]</scope>
    <source>
        <strain evidence="2 3">SDUM1044001</strain>
    </source>
</reference>
<evidence type="ECO:0000313" key="3">
    <source>
        <dbReference type="Proteomes" id="UP001378188"/>
    </source>
</evidence>
<evidence type="ECO:0000313" key="2">
    <source>
        <dbReference type="EMBL" id="MEJ8572393.1"/>
    </source>
</evidence>
<dbReference type="Proteomes" id="UP001378188">
    <property type="component" value="Unassembled WGS sequence"/>
</dbReference>
<dbReference type="RefSeq" id="WP_340330096.1">
    <property type="nucleotide sequence ID" value="NZ_JAZHOF010000005.1"/>
</dbReference>
<protein>
    <submittedName>
        <fullName evidence="2">Phosphotransferase</fullName>
    </submittedName>
</protein>
<dbReference type="SUPFAM" id="SSF56112">
    <property type="entry name" value="Protein kinase-like (PK-like)"/>
    <property type="match status" value="1"/>
</dbReference>
<sequence>MLAVLSGQYINPELRLHYGALPPSFLPIGSQRFFARQVMLAQAEAVLMTLPEGYSLQESDRQMLERLGVGLLFLPETISLNEAVLEVADRTSAGESLRILFGDTFVDVEPEDLTADDIVVVHDTPLDYPWTYSVETPQGLTFTDHPSDTDNQHVVCGYFKFSDMGALRNAFATGSFAKALTAYSGCRPVALVEAREWYDFGHLAMYYKSRRSLLVARMSNSLDSDGYSIRKRSHDAAKMEAEAHWFENLPNRLKLHAPRFLGRLNEESQAGYEIEYLHFPTLGDLLVFGNHTAHSWRMILNRCFEFLEKCQAVRPDENAPDLSDGYAGGFFENVVVRKTWRRLEAYCKACGLSIDSGISVNGCENVSLRVIAEDILASLPRTRPEHIAFFHGDFFFGNIFFDFSTQRIVTIDPRGHVDTGSPALYGDWRYDLGKMAHSVVGGYDDILAGRSSLHKNTATDWTFRIAFNDMHDALRGHFVESAATRFGIDAAELHAWAALMFLSMLPLHADSPERQEHLLANGIRLHALLKSFE</sequence>
<dbReference type="EMBL" id="JAZHOF010000005">
    <property type="protein sequence ID" value="MEJ8572393.1"/>
    <property type="molecule type" value="Genomic_DNA"/>
</dbReference>
<keyword evidence="3" id="KW-1185">Reference proteome</keyword>
<evidence type="ECO:0000259" key="1">
    <source>
        <dbReference type="Pfam" id="PF01636"/>
    </source>
</evidence>
<accession>A0AAW9RPY8</accession>